<sequence>MKKIDMHMHTYASDGTWDVSELKEELIKNKINVFSITDHDSIENIKNMQDILRPSDNLIFIPGTELTCEYQGREYHLTLYNFDIQNKQLLDMINWTNESKLSSNKDYIKYVSEKYDIISFEDYEKYEYDRKRGGWKSANYMVDRGIHKDVPTHLTDVINSGLKAELKGPEEVIKTGHKSGGYVFLAHPSYHYKNSRMPIEELEFWLEAGIDGIECFSPYNKGQEQYYIDFCKKNNLMISGGSDCHGLFIPSRKIGLPEVMLEDLNIKKIL</sequence>
<accession>A0A974BGJ3</accession>
<reference evidence="2" key="1">
    <citation type="submission" date="2020-07" db="EMBL/GenBank/DDBJ databases">
        <title>Genomic analysis of a strain of Sedimentibacter Hydroxybenzoicus DSM7310.</title>
        <authorList>
            <person name="Ma S."/>
        </authorList>
    </citation>
    <scope>NUCLEOTIDE SEQUENCE</scope>
    <source>
        <strain evidence="2">DSM 7310</strain>
    </source>
</reference>
<dbReference type="AlphaFoldDB" id="A0A974BGJ3"/>
<evidence type="ECO:0000259" key="1">
    <source>
        <dbReference type="SMART" id="SM00481"/>
    </source>
</evidence>
<dbReference type="InterPro" id="IPR003141">
    <property type="entry name" value="Pol/His_phosphatase_N"/>
</dbReference>
<dbReference type="GO" id="GO:0004534">
    <property type="term" value="F:5'-3' RNA exonuclease activity"/>
    <property type="evidence" value="ECO:0007669"/>
    <property type="project" value="TreeGrafter"/>
</dbReference>
<dbReference type="PANTHER" id="PTHR42924:SF3">
    <property type="entry name" value="POLYMERASE_HISTIDINOL PHOSPHATASE N-TERMINAL DOMAIN-CONTAINING PROTEIN"/>
    <property type="match status" value="1"/>
</dbReference>
<evidence type="ECO:0000313" key="3">
    <source>
        <dbReference type="Proteomes" id="UP000611629"/>
    </source>
</evidence>
<dbReference type="Gene3D" id="1.10.150.650">
    <property type="match status" value="1"/>
</dbReference>
<dbReference type="GO" id="GO:0035312">
    <property type="term" value="F:5'-3' DNA exonuclease activity"/>
    <property type="evidence" value="ECO:0007669"/>
    <property type="project" value="TreeGrafter"/>
</dbReference>
<keyword evidence="3" id="KW-1185">Reference proteome</keyword>
<evidence type="ECO:0000313" key="2">
    <source>
        <dbReference type="EMBL" id="NYB72658.1"/>
    </source>
</evidence>
<dbReference type="SUPFAM" id="SSF89550">
    <property type="entry name" value="PHP domain-like"/>
    <property type="match status" value="1"/>
</dbReference>
<dbReference type="RefSeq" id="WP_179236343.1">
    <property type="nucleotide sequence ID" value="NZ_JACBNQ010000001.1"/>
</dbReference>
<dbReference type="PANTHER" id="PTHR42924">
    <property type="entry name" value="EXONUCLEASE"/>
    <property type="match status" value="1"/>
</dbReference>
<dbReference type="InterPro" id="IPR004013">
    <property type="entry name" value="PHP_dom"/>
</dbReference>
<name>A0A974BGJ3_SEDHY</name>
<dbReference type="EMBL" id="JACBNQ010000001">
    <property type="protein sequence ID" value="NYB72658.1"/>
    <property type="molecule type" value="Genomic_DNA"/>
</dbReference>
<organism evidence="2 3">
    <name type="scientific">Sedimentibacter hydroxybenzoicus DSM 7310</name>
    <dbReference type="NCBI Taxonomy" id="1123245"/>
    <lineage>
        <taxon>Bacteria</taxon>
        <taxon>Bacillati</taxon>
        <taxon>Bacillota</taxon>
        <taxon>Tissierellia</taxon>
        <taxon>Sedimentibacter</taxon>
    </lineage>
</organism>
<proteinExistence type="predicted"/>
<dbReference type="CDD" id="cd07438">
    <property type="entry name" value="PHP_HisPPase_AMP"/>
    <property type="match status" value="1"/>
</dbReference>
<protein>
    <submittedName>
        <fullName evidence="2">PHP domain-containing protein</fullName>
    </submittedName>
</protein>
<feature type="domain" description="Polymerase/histidinol phosphatase N-terminal" evidence="1">
    <location>
        <begin position="4"/>
        <end position="70"/>
    </location>
</feature>
<dbReference type="InterPro" id="IPR016195">
    <property type="entry name" value="Pol/histidinol_Pase-like"/>
</dbReference>
<dbReference type="Pfam" id="PF02811">
    <property type="entry name" value="PHP"/>
    <property type="match status" value="1"/>
</dbReference>
<comment type="caution">
    <text evidence="2">The sequence shown here is derived from an EMBL/GenBank/DDBJ whole genome shotgun (WGS) entry which is preliminary data.</text>
</comment>
<dbReference type="Proteomes" id="UP000611629">
    <property type="component" value="Unassembled WGS sequence"/>
</dbReference>
<gene>
    <name evidence="2" type="ORF">HZF24_00725</name>
</gene>
<dbReference type="SMART" id="SM00481">
    <property type="entry name" value="POLIIIAc"/>
    <property type="match status" value="1"/>
</dbReference>
<dbReference type="InterPro" id="IPR052018">
    <property type="entry name" value="PHP_domain"/>
</dbReference>
<dbReference type="Gene3D" id="3.20.20.140">
    <property type="entry name" value="Metal-dependent hydrolases"/>
    <property type="match status" value="1"/>
</dbReference>